<keyword evidence="2" id="KW-1185">Reference proteome</keyword>
<organism evidence="1 2">
    <name type="scientific">Nitrosomonas aestuarii</name>
    <dbReference type="NCBI Taxonomy" id="52441"/>
    <lineage>
        <taxon>Bacteria</taxon>
        <taxon>Pseudomonadati</taxon>
        <taxon>Pseudomonadota</taxon>
        <taxon>Betaproteobacteria</taxon>
        <taxon>Nitrosomonadales</taxon>
        <taxon>Nitrosomonadaceae</taxon>
        <taxon>Nitrosomonas</taxon>
    </lineage>
</organism>
<proteinExistence type="predicted"/>
<dbReference type="Proteomes" id="UP000199533">
    <property type="component" value="Unassembled WGS sequence"/>
</dbReference>
<dbReference type="InterPro" id="IPR007788">
    <property type="entry name" value="QCT"/>
</dbReference>
<keyword evidence="1" id="KW-0808">Transferase</keyword>
<gene>
    <name evidence="1" type="ORF">SAMN05216302_101319</name>
</gene>
<evidence type="ECO:0000313" key="1">
    <source>
        <dbReference type="EMBL" id="SFK71020.1"/>
    </source>
</evidence>
<dbReference type="AlphaFoldDB" id="A0A1I4BRI5"/>
<dbReference type="InterPro" id="IPR011044">
    <property type="entry name" value="Quino_amine_DH_bsu"/>
</dbReference>
<sequence length="240" mass="26985">MSKFTQKLLNTGLDVVKPEIIEVLPHDTKAFTQGLAFSQGMLYESTGTDDASSLRRLNPGTGKIESLKALSGHWGEGIAIQEGRIVQLTWQSGVAIVYDLADFSKLDEWSFAGEGWGLTAIDDGYVMTNGGSELIFRNQNFDLIKTVMVRRKWLPLRWLNDLEYARDRLLVHRLGDRFLYEIELVNGTIARLIDGSELIQLAKPQGADNVFNGIAYDKATDTFFLTGKRWPLLFKVRISP</sequence>
<protein>
    <submittedName>
        <fullName evidence="1">Glutamine cyclotransferase</fullName>
    </submittedName>
</protein>
<name>A0A1I4BRI5_9PROT</name>
<dbReference type="OrthoDB" id="9783700at2"/>
<dbReference type="SUPFAM" id="SSF50969">
    <property type="entry name" value="YVTN repeat-like/Quinoprotein amine dehydrogenase"/>
    <property type="match status" value="1"/>
</dbReference>
<evidence type="ECO:0000313" key="2">
    <source>
        <dbReference type="Proteomes" id="UP000199533"/>
    </source>
</evidence>
<dbReference type="PANTHER" id="PTHR31270">
    <property type="entry name" value="GLUTAMINYL-PEPTIDE CYCLOTRANSFERASE"/>
    <property type="match status" value="1"/>
</dbReference>
<dbReference type="EMBL" id="FOSP01000013">
    <property type="protein sequence ID" value="SFK71020.1"/>
    <property type="molecule type" value="Genomic_DNA"/>
</dbReference>
<dbReference type="GO" id="GO:0016603">
    <property type="term" value="F:glutaminyl-peptide cyclotransferase activity"/>
    <property type="evidence" value="ECO:0007669"/>
    <property type="project" value="InterPro"/>
</dbReference>
<reference evidence="2" key="1">
    <citation type="submission" date="2016-10" db="EMBL/GenBank/DDBJ databases">
        <authorList>
            <person name="Varghese N."/>
            <person name="Submissions S."/>
        </authorList>
    </citation>
    <scope>NUCLEOTIDE SEQUENCE [LARGE SCALE GENOMIC DNA]</scope>
    <source>
        <strain evidence="2">Nm69</strain>
    </source>
</reference>
<dbReference type="RefSeq" id="WP_090699505.1">
    <property type="nucleotide sequence ID" value="NZ_FOSP01000013.1"/>
</dbReference>
<dbReference type="Pfam" id="PF05096">
    <property type="entry name" value="Glu_cyclase_2"/>
    <property type="match status" value="1"/>
</dbReference>
<dbReference type="PANTHER" id="PTHR31270:SF1">
    <property type="entry name" value="GLUTAMINYL-PEPTIDE CYCLOTRANSFERASE"/>
    <property type="match status" value="1"/>
</dbReference>
<dbReference type="STRING" id="52441.SAMN05216302_101319"/>
<accession>A0A1I4BRI5</accession>